<protein>
    <submittedName>
        <fullName evidence="1">Uncharacterized protein</fullName>
    </submittedName>
</protein>
<organism evidence="1 2">
    <name type="scientific">Cercospora kikuchii</name>
    <dbReference type="NCBI Taxonomy" id="84275"/>
    <lineage>
        <taxon>Eukaryota</taxon>
        <taxon>Fungi</taxon>
        <taxon>Dikarya</taxon>
        <taxon>Ascomycota</taxon>
        <taxon>Pezizomycotina</taxon>
        <taxon>Dothideomycetes</taxon>
        <taxon>Dothideomycetidae</taxon>
        <taxon>Mycosphaerellales</taxon>
        <taxon>Mycosphaerellaceae</taxon>
        <taxon>Cercospora</taxon>
    </lineage>
</organism>
<dbReference type="RefSeq" id="XP_044652795.1">
    <property type="nucleotide sequence ID" value="XM_044796860.1"/>
</dbReference>
<accession>A0A9P3CGP0</accession>
<dbReference type="OrthoDB" id="3643304at2759"/>
<reference evidence="1 2" key="1">
    <citation type="submission" date="2021-01" db="EMBL/GenBank/DDBJ databases">
        <title>Cercospora kikuchii MAFF 305040 whole genome shotgun sequence.</title>
        <authorList>
            <person name="Kashiwa T."/>
            <person name="Suzuki T."/>
        </authorList>
    </citation>
    <scope>NUCLEOTIDE SEQUENCE [LARGE SCALE GENOMIC DNA]</scope>
    <source>
        <strain evidence="1 2">MAFF 305040</strain>
    </source>
</reference>
<comment type="caution">
    <text evidence="1">The sequence shown here is derived from an EMBL/GenBank/DDBJ whole genome shotgun (WGS) entry which is preliminary data.</text>
</comment>
<sequence>MSDTNSDVPECDCTSEHDLLSISETQDLCNISYSREATIAAFKDYFLFLTELYLDPEQVAFPPKEGWEEITITNMRPLGKTDEVIQLLRHLPYINSGLRHDIAPHCQLADYSSIARTILSP</sequence>
<dbReference type="AlphaFoldDB" id="A0A9P3CGP0"/>
<gene>
    <name evidence="1" type="ORF">CKM354_000172800</name>
</gene>
<name>A0A9P3CGP0_9PEZI</name>
<evidence type="ECO:0000313" key="2">
    <source>
        <dbReference type="Proteomes" id="UP000825890"/>
    </source>
</evidence>
<proteinExistence type="predicted"/>
<dbReference type="GeneID" id="68287303"/>
<dbReference type="EMBL" id="BOLY01000001">
    <property type="protein sequence ID" value="GIZ38308.1"/>
    <property type="molecule type" value="Genomic_DNA"/>
</dbReference>
<evidence type="ECO:0000313" key="1">
    <source>
        <dbReference type="EMBL" id="GIZ38308.1"/>
    </source>
</evidence>
<keyword evidence="2" id="KW-1185">Reference proteome</keyword>
<dbReference type="Proteomes" id="UP000825890">
    <property type="component" value="Unassembled WGS sequence"/>
</dbReference>